<sequence length="87" mass="9703">MEQAFSSLHLPQSTLKEISADGKAELQDAAMEHLEQTDHSHIVIYACDTNFQHINLKKSLLYTTNKPSIIASRSSTCSSIYRIGSHI</sequence>
<protein>
    <submittedName>
        <fullName evidence="1">Uncharacterized protein</fullName>
    </submittedName>
</protein>
<name>A0A8T0DU18_9TREM</name>
<evidence type="ECO:0000313" key="2">
    <source>
        <dbReference type="Proteomes" id="UP000699462"/>
    </source>
</evidence>
<dbReference type="EMBL" id="JTDF01001295">
    <property type="protein sequence ID" value="KAF8570217.1"/>
    <property type="molecule type" value="Genomic_DNA"/>
</dbReference>
<reference evidence="1 2" key="1">
    <citation type="submission" date="2019-07" db="EMBL/GenBank/DDBJ databases">
        <title>Annotation for the trematode Paragonimus westermani.</title>
        <authorList>
            <person name="Choi Y.-J."/>
        </authorList>
    </citation>
    <scope>NUCLEOTIDE SEQUENCE [LARGE SCALE GENOMIC DNA]</scope>
    <source>
        <strain evidence="1">180907_Pwestermani</strain>
    </source>
</reference>
<evidence type="ECO:0000313" key="1">
    <source>
        <dbReference type="EMBL" id="KAF8570217.1"/>
    </source>
</evidence>
<proteinExistence type="predicted"/>
<accession>A0A8T0DU18</accession>
<comment type="caution">
    <text evidence="1">The sequence shown here is derived from an EMBL/GenBank/DDBJ whole genome shotgun (WGS) entry which is preliminary data.</text>
</comment>
<organism evidence="1 2">
    <name type="scientific">Paragonimus westermani</name>
    <dbReference type="NCBI Taxonomy" id="34504"/>
    <lineage>
        <taxon>Eukaryota</taxon>
        <taxon>Metazoa</taxon>
        <taxon>Spiralia</taxon>
        <taxon>Lophotrochozoa</taxon>
        <taxon>Platyhelminthes</taxon>
        <taxon>Trematoda</taxon>
        <taxon>Digenea</taxon>
        <taxon>Plagiorchiida</taxon>
        <taxon>Troglotremata</taxon>
        <taxon>Troglotrematidae</taxon>
        <taxon>Paragonimus</taxon>
    </lineage>
</organism>
<gene>
    <name evidence="1" type="ORF">P879_03860</name>
</gene>
<dbReference type="AlphaFoldDB" id="A0A8T0DU18"/>
<keyword evidence="2" id="KW-1185">Reference proteome</keyword>
<dbReference type="Proteomes" id="UP000699462">
    <property type="component" value="Unassembled WGS sequence"/>
</dbReference>